<reference evidence="1" key="1">
    <citation type="submission" date="2022-02" db="EMBL/GenBank/DDBJ databases">
        <title>Plant Genome Project.</title>
        <authorList>
            <person name="Zhang R.-G."/>
        </authorList>
    </citation>
    <scope>NUCLEOTIDE SEQUENCE</scope>
    <source>
        <strain evidence="1">AT1</strain>
    </source>
</reference>
<evidence type="ECO:0000313" key="1">
    <source>
        <dbReference type="EMBL" id="KAI8573081.1"/>
    </source>
</evidence>
<protein>
    <submittedName>
        <fullName evidence="1">Uncharacterized protein</fullName>
    </submittedName>
</protein>
<organism evidence="1 2">
    <name type="scientific">Rhododendron molle</name>
    <name type="common">Chinese azalea</name>
    <name type="synonym">Azalea mollis</name>
    <dbReference type="NCBI Taxonomy" id="49168"/>
    <lineage>
        <taxon>Eukaryota</taxon>
        <taxon>Viridiplantae</taxon>
        <taxon>Streptophyta</taxon>
        <taxon>Embryophyta</taxon>
        <taxon>Tracheophyta</taxon>
        <taxon>Spermatophyta</taxon>
        <taxon>Magnoliopsida</taxon>
        <taxon>eudicotyledons</taxon>
        <taxon>Gunneridae</taxon>
        <taxon>Pentapetalae</taxon>
        <taxon>asterids</taxon>
        <taxon>Ericales</taxon>
        <taxon>Ericaceae</taxon>
        <taxon>Ericoideae</taxon>
        <taxon>Rhodoreae</taxon>
        <taxon>Rhododendron</taxon>
    </lineage>
</organism>
<gene>
    <name evidence="1" type="ORF">RHMOL_Rhmol01G0251000</name>
</gene>
<sequence length="105" mass="11919">MARTKQTTRKSTEGKAPRKQLAKKVARKSALVTGRVKKLHRFRPRMVALRGSTRRARSSSLGSSLSKGSSGKSCRTSRPISGSRAPPWLRCKRRQRHTWWDCSRT</sequence>
<comment type="caution">
    <text evidence="1">The sequence shown here is derived from an EMBL/GenBank/DDBJ whole genome shotgun (WGS) entry which is preliminary data.</text>
</comment>
<accession>A0ACC0Q6K6</accession>
<proteinExistence type="predicted"/>
<keyword evidence="2" id="KW-1185">Reference proteome</keyword>
<evidence type="ECO:0000313" key="2">
    <source>
        <dbReference type="Proteomes" id="UP001062846"/>
    </source>
</evidence>
<dbReference type="EMBL" id="CM046388">
    <property type="protein sequence ID" value="KAI8573081.1"/>
    <property type="molecule type" value="Genomic_DNA"/>
</dbReference>
<name>A0ACC0Q6K6_RHOML</name>
<dbReference type="Proteomes" id="UP001062846">
    <property type="component" value="Chromosome 1"/>
</dbReference>